<proteinExistence type="predicted"/>
<dbReference type="EMBL" id="BKCJ011834189">
    <property type="protein sequence ID" value="GFD56862.1"/>
    <property type="molecule type" value="Genomic_DNA"/>
</dbReference>
<protein>
    <submittedName>
        <fullName evidence="1">Uncharacterized protein</fullName>
    </submittedName>
</protein>
<evidence type="ECO:0000313" key="1">
    <source>
        <dbReference type="EMBL" id="GFD56862.1"/>
    </source>
</evidence>
<feature type="non-terminal residue" evidence="1">
    <location>
        <position position="1"/>
    </location>
</feature>
<dbReference type="AlphaFoldDB" id="A0A699X9N1"/>
<sequence length="65" mass="7152">KEAKISAELARKHARDAELNVERAGLGLKRLEKLCEPGFDNETMQLVRHVIMATGTCVTNATSND</sequence>
<accession>A0A699X9N1</accession>
<comment type="caution">
    <text evidence="1">The sequence shown here is derived from an EMBL/GenBank/DDBJ whole genome shotgun (WGS) entry which is preliminary data.</text>
</comment>
<gene>
    <name evidence="1" type="ORF">Tci_928831</name>
</gene>
<organism evidence="1">
    <name type="scientific">Tanacetum cinerariifolium</name>
    <name type="common">Dalmatian daisy</name>
    <name type="synonym">Chrysanthemum cinerariifolium</name>
    <dbReference type="NCBI Taxonomy" id="118510"/>
    <lineage>
        <taxon>Eukaryota</taxon>
        <taxon>Viridiplantae</taxon>
        <taxon>Streptophyta</taxon>
        <taxon>Embryophyta</taxon>
        <taxon>Tracheophyta</taxon>
        <taxon>Spermatophyta</taxon>
        <taxon>Magnoliopsida</taxon>
        <taxon>eudicotyledons</taxon>
        <taxon>Gunneridae</taxon>
        <taxon>Pentapetalae</taxon>
        <taxon>asterids</taxon>
        <taxon>campanulids</taxon>
        <taxon>Asterales</taxon>
        <taxon>Asteraceae</taxon>
        <taxon>Asteroideae</taxon>
        <taxon>Anthemideae</taxon>
        <taxon>Anthemidinae</taxon>
        <taxon>Tanacetum</taxon>
    </lineage>
</organism>
<reference evidence="1" key="1">
    <citation type="journal article" date="2019" name="Sci. Rep.">
        <title>Draft genome of Tanacetum cinerariifolium, the natural source of mosquito coil.</title>
        <authorList>
            <person name="Yamashiro T."/>
            <person name="Shiraishi A."/>
            <person name="Satake H."/>
            <person name="Nakayama K."/>
        </authorList>
    </citation>
    <scope>NUCLEOTIDE SEQUENCE</scope>
</reference>
<name>A0A699X9N1_TANCI</name>